<evidence type="ECO:0000256" key="2">
    <source>
        <dbReference type="SAM" id="SignalP"/>
    </source>
</evidence>
<evidence type="ECO:0000313" key="5">
    <source>
        <dbReference type="Proteomes" id="UP000249046"/>
    </source>
</evidence>
<gene>
    <name evidence="4" type="ORF">DI564_12580</name>
</gene>
<dbReference type="Gene3D" id="2.60.40.10">
    <property type="entry name" value="Immunoglobulins"/>
    <property type="match status" value="2"/>
</dbReference>
<evidence type="ECO:0000313" key="4">
    <source>
        <dbReference type="EMBL" id="PZQ12874.1"/>
    </source>
</evidence>
<feature type="transmembrane region" description="Helical" evidence="1">
    <location>
        <begin position="495"/>
        <end position="515"/>
    </location>
</feature>
<dbReference type="InterPro" id="IPR013783">
    <property type="entry name" value="Ig-like_fold"/>
</dbReference>
<proteinExistence type="predicted"/>
<evidence type="ECO:0000259" key="3">
    <source>
        <dbReference type="Pfam" id="PF09099"/>
    </source>
</evidence>
<comment type="caution">
    <text evidence="4">The sequence shown here is derived from an EMBL/GenBank/DDBJ whole genome shotgun (WGS) entry which is preliminary data.</text>
</comment>
<dbReference type="Proteomes" id="UP000249046">
    <property type="component" value="Unassembled WGS sequence"/>
</dbReference>
<dbReference type="Pfam" id="PF09099">
    <property type="entry name" value="Qn_am_d_aIII"/>
    <property type="match status" value="1"/>
</dbReference>
<feature type="domain" description="Quinohemoprotein amine dehydrogenase alpha subunit" evidence="3">
    <location>
        <begin position="394"/>
        <end position="461"/>
    </location>
</feature>
<accession>A0A2W5KB74</accession>
<dbReference type="InterPro" id="IPR015183">
    <property type="entry name" value="QH-AmDH_asu_dom_III"/>
</dbReference>
<reference evidence="4 5" key="1">
    <citation type="submission" date="2017-08" db="EMBL/GenBank/DDBJ databases">
        <title>Infants hospitalized years apart are colonized by the same room-sourced microbial strains.</title>
        <authorList>
            <person name="Brooks B."/>
            <person name="Olm M.R."/>
            <person name="Firek B.A."/>
            <person name="Baker R."/>
            <person name="Thomas B.C."/>
            <person name="Morowitz M.J."/>
            <person name="Banfield J.F."/>
        </authorList>
    </citation>
    <scope>NUCLEOTIDE SEQUENCE [LARGE SCALE GENOMIC DNA]</scope>
    <source>
        <strain evidence="4">S2_005_003_R2_42</strain>
    </source>
</reference>
<evidence type="ECO:0000256" key="1">
    <source>
        <dbReference type="SAM" id="Phobius"/>
    </source>
</evidence>
<dbReference type="EMBL" id="QFPO01000011">
    <property type="protein sequence ID" value="PZQ12874.1"/>
    <property type="molecule type" value="Genomic_DNA"/>
</dbReference>
<name>A0A2W5KB74_9GAMM</name>
<organism evidence="4 5">
    <name type="scientific">Rhodanobacter denitrificans</name>
    <dbReference type="NCBI Taxonomy" id="666685"/>
    <lineage>
        <taxon>Bacteria</taxon>
        <taxon>Pseudomonadati</taxon>
        <taxon>Pseudomonadota</taxon>
        <taxon>Gammaproteobacteria</taxon>
        <taxon>Lysobacterales</taxon>
        <taxon>Rhodanobacteraceae</taxon>
        <taxon>Rhodanobacter</taxon>
    </lineage>
</organism>
<feature type="chain" id="PRO_5015860223" description="Quinohemoprotein amine dehydrogenase alpha subunit domain-containing protein" evidence="2">
    <location>
        <begin position="31"/>
        <end position="517"/>
    </location>
</feature>
<keyword evidence="1" id="KW-1133">Transmembrane helix</keyword>
<feature type="signal peptide" evidence="2">
    <location>
        <begin position="1"/>
        <end position="30"/>
    </location>
</feature>
<dbReference type="AlphaFoldDB" id="A0A2W5KB74"/>
<sequence>MTPSPLTSTGRRLALAASALLAVIAGPALANKAGYIEARRGDAPAMATIAGSPLTVLVGAEHSFQIVNDQVPGSGQIFPSQTSGLADMGWMVRAGGTLYTPDYSGHPAGTATSSLGAVTPYTAGAISGPAGTGTEADPFVVTVDAALGGSGLTSRQEVRYVNGKNFFTKRFTLTNTGAAPQTVQIYLGGDIYLAASDSGVPYREAASSSPGGSDCGSPASYFILYIPQTPADRYTGNGYSNVWSQIGNGDLDGAIASTGCIDNGAALQWNRTLAAGASVTILAATSFGEIPSIAQFDITSVTPVSGAQGATVPVTIRGIGFADGMTVSFGSGITVADLDVVDAGTATATLTIAADATVGPRDVTGVNAGGTLTATLRNGFQVTGSGGPPTDPFTLTRVTPPAALVGATLQVTLQGTGFANGMAVSFGDGITVSNLTATGATTATATLAIAADAAVGPRTVTGTNAAGDQNASLPNGFTVLAGSGEPPAAQAVPSLGLSGLLMLMLGLAAAAWTIFRR</sequence>
<protein>
    <recommendedName>
        <fullName evidence="3">Quinohemoprotein amine dehydrogenase alpha subunit domain-containing protein</fullName>
    </recommendedName>
</protein>
<keyword evidence="1" id="KW-0812">Transmembrane</keyword>
<keyword evidence="2" id="KW-0732">Signal</keyword>
<keyword evidence="1" id="KW-0472">Membrane</keyword>